<dbReference type="Proteomes" id="UP000610760">
    <property type="component" value="Unassembled WGS sequence"/>
</dbReference>
<dbReference type="EMBL" id="JACRSV010000004">
    <property type="protein sequence ID" value="MBC8560685.1"/>
    <property type="molecule type" value="Genomic_DNA"/>
</dbReference>
<feature type="domain" description="LiaF transmembrane" evidence="2">
    <location>
        <begin position="9"/>
        <end position="101"/>
    </location>
</feature>
<feature type="transmembrane region" description="Helical" evidence="1">
    <location>
        <begin position="7"/>
        <end position="27"/>
    </location>
</feature>
<dbReference type="RefSeq" id="WP_249295884.1">
    <property type="nucleotide sequence ID" value="NZ_JACRSV010000004.1"/>
</dbReference>
<dbReference type="InterPro" id="IPR054331">
    <property type="entry name" value="LiaF_TM"/>
</dbReference>
<dbReference type="PANTHER" id="PTHR40763:SF5">
    <property type="entry name" value="MEMBRANE PROTEIN"/>
    <property type="match status" value="1"/>
</dbReference>
<feature type="transmembrane region" description="Helical" evidence="1">
    <location>
        <begin position="58"/>
        <end position="74"/>
    </location>
</feature>
<proteinExistence type="predicted"/>
<sequence length="234" mass="24764">MKKNINMLLWGIVLLVFGGVFLVGRLLGDGGSFFFPGWWTVFLIVPALASMVENRIDIGNIIVLLLGIMLLARAQGWIPVISWTLVIAIVLVVLGLYFVLRAVVGSRGSRPHSHRVEARIIEGSFDANPSYTAILSSRNVKSQPVSLIGATCTAVLGSASVDLSDCIVEEDITIFCNAILGSVDVIVPQNVKIVYRNLPILGDVSGKALGAAPGANVPTVILDCTAVLGAVTVS</sequence>
<feature type="transmembrane region" description="Helical" evidence="1">
    <location>
        <begin position="80"/>
        <end position="100"/>
    </location>
</feature>
<comment type="caution">
    <text evidence="3">The sequence shown here is derived from an EMBL/GenBank/DDBJ whole genome shotgun (WGS) entry which is preliminary data.</text>
</comment>
<feature type="transmembrane region" description="Helical" evidence="1">
    <location>
        <begin position="33"/>
        <end position="51"/>
    </location>
</feature>
<reference evidence="3" key="1">
    <citation type="submission" date="2020-08" db="EMBL/GenBank/DDBJ databases">
        <title>Genome public.</title>
        <authorList>
            <person name="Liu C."/>
            <person name="Sun Q."/>
        </authorList>
    </citation>
    <scope>NUCLEOTIDE SEQUENCE</scope>
    <source>
        <strain evidence="3">NSJ-33</strain>
    </source>
</reference>
<evidence type="ECO:0000313" key="4">
    <source>
        <dbReference type="Proteomes" id="UP000610760"/>
    </source>
</evidence>
<dbReference type="Pfam" id="PF22570">
    <property type="entry name" value="LiaF-TM"/>
    <property type="match status" value="1"/>
</dbReference>
<dbReference type="PANTHER" id="PTHR40763">
    <property type="entry name" value="MEMBRANE PROTEIN-RELATED"/>
    <property type="match status" value="1"/>
</dbReference>
<evidence type="ECO:0000259" key="2">
    <source>
        <dbReference type="Pfam" id="PF22570"/>
    </source>
</evidence>
<organism evidence="3 4">
    <name type="scientific">Fumia xinanensis</name>
    <dbReference type="NCBI Taxonomy" id="2763659"/>
    <lineage>
        <taxon>Bacteria</taxon>
        <taxon>Bacillati</taxon>
        <taxon>Bacillota</taxon>
        <taxon>Clostridia</taxon>
        <taxon>Eubacteriales</taxon>
        <taxon>Oscillospiraceae</taxon>
        <taxon>Fumia</taxon>
    </lineage>
</organism>
<accession>A0A926I778</accession>
<evidence type="ECO:0000313" key="3">
    <source>
        <dbReference type="EMBL" id="MBC8560685.1"/>
    </source>
</evidence>
<keyword evidence="4" id="KW-1185">Reference proteome</keyword>
<keyword evidence="1" id="KW-0472">Membrane</keyword>
<keyword evidence="1" id="KW-1133">Transmembrane helix</keyword>
<name>A0A926I778_9FIRM</name>
<evidence type="ECO:0000256" key="1">
    <source>
        <dbReference type="SAM" id="Phobius"/>
    </source>
</evidence>
<dbReference type="AlphaFoldDB" id="A0A926I778"/>
<gene>
    <name evidence="3" type="ORF">H8710_11480</name>
</gene>
<protein>
    <recommendedName>
        <fullName evidence="2">LiaF transmembrane domain-containing protein</fullName>
    </recommendedName>
</protein>
<keyword evidence="1" id="KW-0812">Transmembrane</keyword>